<keyword evidence="3 5" id="KW-0819">tRNA processing</keyword>
<dbReference type="NCBIfam" id="TIGR00431">
    <property type="entry name" value="TruB"/>
    <property type="match status" value="1"/>
</dbReference>
<dbReference type="GO" id="GO:0003723">
    <property type="term" value="F:RNA binding"/>
    <property type="evidence" value="ECO:0007669"/>
    <property type="project" value="InterPro"/>
</dbReference>
<proteinExistence type="inferred from homology"/>
<comment type="similarity">
    <text evidence="2 5">Belongs to the pseudouridine synthase TruB family. Type 1 subfamily.</text>
</comment>
<feature type="domain" description="tRNA pseudouridine synthase II TruB subfamily 1 C-terminal" evidence="7">
    <location>
        <begin position="245"/>
        <end position="302"/>
    </location>
</feature>
<gene>
    <name evidence="5 9" type="primary">truB</name>
    <name evidence="9" type="ORF">HRbin17_00030</name>
</gene>
<evidence type="ECO:0000256" key="4">
    <source>
        <dbReference type="ARBA" id="ARBA00023235"/>
    </source>
</evidence>
<name>A0A2H5X8M5_9BACT</name>
<dbReference type="CDD" id="cd02573">
    <property type="entry name" value="PseudoU_synth_EcTruB"/>
    <property type="match status" value="1"/>
</dbReference>
<evidence type="ECO:0000256" key="2">
    <source>
        <dbReference type="ARBA" id="ARBA00005642"/>
    </source>
</evidence>
<dbReference type="SUPFAM" id="SSF55120">
    <property type="entry name" value="Pseudouridine synthase"/>
    <property type="match status" value="1"/>
</dbReference>
<dbReference type="InterPro" id="IPR032819">
    <property type="entry name" value="TruB_C"/>
</dbReference>
<dbReference type="GO" id="GO:0031119">
    <property type="term" value="P:tRNA pseudouridine synthesis"/>
    <property type="evidence" value="ECO:0007669"/>
    <property type="project" value="UniProtKB-UniRule"/>
</dbReference>
<dbReference type="InterPro" id="IPR014780">
    <property type="entry name" value="tRNA_psdUridine_synth_TruB"/>
</dbReference>
<keyword evidence="4 5" id="KW-0413">Isomerase</keyword>
<evidence type="ECO:0000256" key="5">
    <source>
        <dbReference type="HAMAP-Rule" id="MF_01080"/>
    </source>
</evidence>
<comment type="caution">
    <text evidence="9">The sequence shown here is derived from an EMBL/GenBank/DDBJ whole genome shotgun (WGS) entry which is preliminary data.</text>
</comment>
<dbReference type="EMBL" id="BEHT01000001">
    <property type="protein sequence ID" value="GBC97543.1"/>
    <property type="molecule type" value="Genomic_DNA"/>
</dbReference>
<organism evidence="9 10">
    <name type="scientific">Candidatus Fervidibacter japonicus</name>
    <dbReference type="NCBI Taxonomy" id="2035412"/>
    <lineage>
        <taxon>Bacteria</taxon>
        <taxon>Candidatus Fervidibacterota</taxon>
        <taxon>Candidatus Fervidibacter</taxon>
    </lineage>
</organism>
<evidence type="ECO:0000259" key="7">
    <source>
        <dbReference type="Pfam" id="PF09157"/>
    </source>
</evidence>
<feature type="active site" description="Nucleophile" evidence="5">
    <location>
        <position position="46"/>
    </location>
</feature>
<feature type="domain" description="tRNA pseudouridylate synthase B C-terminal" evidence="8">
    <location>
        <begin position="183"/>
        <end position="240"/>
    </location>
</feature>
<dbReference type="Pfam" id="PF16198">
    <property type="entry name" value="TruB_C_2"/>
    <property type="match status" value="1"/>
</dbReference>
<comment type="catalytic activity">
    <reaction evidence="1 5">
        <text>uridine(55) in tRNA = pseudouridine(55) in tRNA</text>
        <dbReference type="Rhea" id="RHEA:42532"/>
        <dbReference type="Rhea" id="RHEA-COMP:10101"/>
        <dbReference type="Rhea" id="RHEA-COMP:10102"/>
        <dbReference type="ChEBI" id="CHEBI:65314"/>
        <dbReference type="ChEBI" id="CHEBI:65315"/>
        <dbReference type="EC" id="5.4.99.25"/>
    </reaction>
</comment>
<dbReference type="AlphaFoldDB" id="A0A2H5X8M5"/>
<dbReference type="PANTHER" id="PTHR13767">
    <property type="entry name" value="TRNA-PSEUDOURIDINE SYNTHASE"/>
    <property type="match status" value="1"/>
</dbReference>
<dbReference type="Proteomes" id="UP000236173">
    <property type="component" value="Unassembled WGS sequence"/>
</dbReference>
<evidence type="ECO:0000256" key="3">
    <source>
        <dbReference type="ARBA" id="ARBA00022694"/>
    </source>
</evidence>
<dbReference type="InterPro" id="IPR002501">
    <property type="entry name" value="PsdUridine_synth_N"/>
</dbReference>
<evidence type="ECO:0000259" key="8">
    <source>
        <dbReference type="Pfam" id="PF16198"/>
    </source>
</evidence>
<accession>A0A2H5X8M5</accession>
<dbReference type="InterPro" id="IPR020103">
    <property type="entry name" value="PsdUridine_synth_cat_dom_sf"/>
</dbReference>
<evidence type="ECO:0000256" key="1">
    <source>
        <dbReference type="ARBA" id="ARBA00000385"/>
    </source>
</evidence>
<dbReference type="Pfam" id="PF09157">
    <property type="entry name" value="TruB-C_2"/>
    <property type="match status" value="1"/>
</dbReference>
<dbReference type="GO" id="GO:0160148">
    <property type="term" value="F:tRNA pseudouridine(55) synthase activity"/>
    <property type="evidence" value="ECO:0007669"/>
    <property type="project" value="UniProtKB-EC"/>
</dbReference>
<dbReference type="Gene3D" id="3.30.2350.10">
    <property type="entry name" value="Pseudouridine synthase"/>
    <property type="match status" value="1"/>
</dbReference>
<dbReference type="Pfam" id="PF01509">
    <property type="entry name" value="TruB_N"/>
    <property type="match status" value="1"/>
</dbReference>
<protein>
    <recommendedName>
        <fullName evidence="5">tRNA pseudouridine synthase B</fullName>
        <ecNumber evidence="5">5.4.99.25</ecNumber>
    </recommendedName>
    <alternativeName>
        <fullName evidence="5">tRNA pseudouridine(55) synthase</fullName>
        <shortName evidence="5">Psi55 synthase</shortName>
    </alternativeName>
    <alternativeName>
        <fullName evidence="5">tRNA pseudouridylate synthase</fullName>
    </alternativeName>
    <alternativeName>
        <fullName evidence="5">tRNA-uridine isomerase</fullName>
    </alternativeName>
</protein>
<dbReference type="HAMAP" id="MF_01080">
    <property type="entry name" value="TruB_bact"/>
    <property type="match status" value="1"/>
</dbReference>
<dbReference type="InterPro" id="IPR015240">
    <property type="entry name" value="tRNA_sdUridine_synth_fam1_C"/>
</dbReference>
<evidence type="ECO:0000313" key="10">
    <source>
        <dbReference type="Proteomes" id="UP000236173"/>
    </source>
</evidence>
<dbReference type="EC" id="5.4.99.25" evidence="5"/>
<comment type="function">
    <text evidence="5">Responsible for synthesis of pseudouridine from uracil-55 in the psi GC loop of transfer RNAs.</text>
</comment>
<evidence type="ECO:0000313" key="9">
    <source>
        <dbReference type="EMBL" id="GBC97543.1"/>
    </source>
</evidence>
<dbReference type="PANTHER" id="PTHR13767:SF2">
    <property type="entry name" value="PSEUDOURIDYLATE SYNTHASE TRUB1"/>
    <property type="match status" value="1"/>
</dbReference>
<reference evidence="10" key="1">
    <citation type="submission" date="2017-09" db="EMBL/GenBank/DDBJ databases">
        <title>Metaegenomics of thermophilic ammonia-oxidizing enrichment culture.</title>
        <authorList>
            <person name="Kato S."/>
            <person name="Suzuki K."/>
        </authorList>
    </citation>
    <scope>NUCLEOTIDE SEQUENCE [LARGE SCALE GENOMIC DNA]</scope>
</reference>
<dbReference type="GO" id="GO:1990481">
    <property type="term" value="P:mRNA pseudouridine synthesis"/>
    <property type="evidence" value="ECO:0007669"/>
    <property type="project" value="TreeGrafter"/>
</dbReference>
<feature type="domain" description="Pseudouridine synthase II N-terminal" evidence="6">
    <location>
        <begin position="31"/>
        <end position="182"/>
    </location>
</feature>
<evidence type="ECO:0000259" key="6">
    <source>
        <dbReference type="Pfam" id="PF01509"/>
    </source>
</evidence>
<sequence length="313" mass="35214">MAKKNGLEPEGVLLLLKPSGMTAHDLVEWVRRRLHIQRVGHTGTLDPLACGLMVLCLGRATRLAEFLSDMDKVYRFEMVFGVSTTTQDAEGDIVRTASADDITADRLQAVLHRFVGEIEQVPPMLSALHYQGKRLYELARQGIEVPRQPRRVHIYRLELLRFWDTPPKRALIEVHCSRGTYIRTLAADIGEAMGSGAYQHFLVRLQVGPFRAENALTLEEFAEAVKAGTWRQRLLTPGDALPMFPALTLTRLEVRRLLNGMETVVGTVWGNPHLPDGGLVRLYDPDGTFTGVGQVQRRGNLWVCQPYKLFPPR</sequence>